<dbReference type="EMBL" id="UOFO01000007">
    <property type="protein sequence ID" value="VAW83453.1"/>
    <property type="molecule type" value="Genomic_DNA"/>
</dbReference>
<dbReference type="InterPro" id="IPR028081">
    <property type="entry name" value="Leu-bd"/>
</dbReference>
<feature type="non-terminal residue" evidence="3">
    <location>
        <position position="1"/>
    </location>
</feature>
<evidence type="ECO:0000259" key="2">
    <source>
        <dbReference type="Pfam" id="PF13458"/>
    </source>
</evidence>
<dbReference type="SUPFAM" id="SSF53822">
    <property type="entry name" value="Periplasmic binding protein-like I"/>
    <property type="match status" value="1"/>
</dbReference>
<dbReference type="Gene3D" id="3.40.50.2300">
    <property type="match status" value="1"/>
</dbReference>
<feature type="domain" description="Leucine-binding protein" evidence="2">
    <location>
        <begin position="4"/>
        <end position="94"/>
    </location>
</feature>
<name>A0A3B0Z5I1_9ZZZZ</name>
<evidence type="ECO:0000313" key="3">
    <source>
        <dbReference type="EMBL" id="VAW83453.1"/>
    </source>
</evidence>
<organism evidence="3">
    <name type="scientific">hydrothermal vent metagenome</name>
    <dbReference type="NCBI Taxonomy" id="652676"/>
    <lineage>
        <taxon>unclassified sequences</taxon>
        <taxon>metagenomes</taxon>
        <taxon>ecological metagenomes</taxon>
    </lineage>
</organism>
<dbReference type="PANTHER" id="PTHR47235">
    <property type="entry name" value="BLR6548 PROTEIN"/>
    <property type="match status" value="1"/>
</dbReference>
<sequence length="106" mass="11871">PPLDSNLPAVREFKTSLAKFYPSVAMDYVSFEGFIVAKIVTEAVKKMGQKIDRDSLVSAIESFSELDVGIGQLLHYSKQEHQGSHYVWLTRIDNNNVVAANFSDLH</sequence>
<dbReference type="InterPro" id="IPR028082">
    <property type="entry name" value="Peripla_BP_I"/>
</dbReference>
<protein>
    <recommendedName>
        <fullName evidence="2">Leucine-binding protein domain-containing protein</fullName>
    </recommendedName>
</protein>
<reference evidence="3" key="1">
    <citation type="submission" date="2018-06" db="EMBL/GenBank/DDBJ databases">
        <authorList>
            <person name="Zhirakovskaya E."/>
        </authorList>
    </citation>
    <scope>NUCLEOTIDE SEQUENCE</scope>
</reference>
<keyword evidence="1" id="KW-0732">Signal</keyword>
<dbReference type="AlphaFoldDB" id="A0A3B0Z5I1"/>
<accession>A0A3B0Z5I1</accession>
<gene>
    <name evidence="3" type="ORF">MNBD_GAMMA16-301</name>
</gene>
<dbReference type="Pfam" id="PF13458">
    <property type="entry name" value="Peripla_BP_6"/>
    <property type="match status" value="1"/>
</dbReference>
<evidence type="ECO:0000256" key="1">
    <source>
        <dbReference type="ARBA" id="ARBA00022729"/>
    </source>
</evidence>
<dbReference type="PANTHER" id="PTHR47235:SF1">
    <property type="entry name" value="BLR6548 PROTEIN"/>
    <property type="match status" value="1"/>
</dbReference>
<proteinExistence type="predicted"/>